<dbReference type="InterPro" id="IPR036390">
    <property type="entry name" value="WH_DNA-bd_sf"/>
</dbReference>
<dbReference type="FunFam" id="1.10.10.10:FF:000001">
    <property type="entry name" value="LysR family transcriptional regulator"/>
    <property type="match status" value="1"/>
</dbReference>
<dbReference type="GO" id="GO:0003700">
    <property type="term" value="F:DNA-binding transcription factor activity"/>
    <property type="evidence" value="ECO:0007669"/>
    <property type="project" value="InterPro"/>
</dbReference>
<dbReference type="PROSITE" id="PS50931">
    <property type="entry name" value="HTH_LYSR"/>
    <property type="match status" value="1"/>
</dbReference>
<protein>
    <submittedName>
        <fullName evidence="6">LysR family transcriptional regulator</fullName>
    </submittedName>
</protein>
<dbReference type="Pfam" id="PF03466">
    <property type="entry name" value="LysR_substrate"/>
    <property type="match status" value="1"/>
</dbReference>
<dbReference type="PANTHER" id="PTHR30126">
    <property type="entry name" value="HTH-TYPE TRANSCRIPTIONAL REGULATOR"/>
    <property type="match status" value="1"/>
</dbReference>
<dbReference type="InterPro" id="IPR000847">
    <property type="entry name" value="LysR_HTH_N"/>
</dbReference>
<dbReference type="EMBL" id="PDFK01000005">
    <property type="protein sequence ID" value="PKU50758.1"/>
    <property type="molecule type" value="Genomic_DNA"/>
</dbReference>
<organism evidence="6 7">
    <name type="scientific">Lysinibacillus fusiformis</name>
    <dbReference type="NCBI Taxonomy" id="28031"/>
    <lineage>
        <taxon>Bacteria</taxon>
        <taxon>Bacillati</taxon>
        <taxon>Bacillota</taxon>
        <taxon>Bacilli</taxon>
        <taxon>Bacillales</taxon>
        <taxon>Bacillaceae</taxon>
        <taxon>Lysinibacillus</taxon>
    </lineage>
</organism>
<feature type="domain" description="HTH lysR-type" evidence="5">
    <location>
        <begin position="1"/>
        <end position="60"/>
    </location>
</feature>
<keyword evidence="2" id="KW-0805">Transcription regulation</keyword>
<name>A0A2I0UXF1_9BACI</name>
<dbReference type="Gene3D" id="1.10.10.10">
    <property type="entry name" value="Winged helix-like DNA-binding domain superfamily/Winged helix DNA-binding domain"/>
    <property type="match status" value="1"/>
</dbReference>
<dbReference type="InterPro" id="IPR005119">
    <property type="entry name" value="LysR_subst-bd"/>
</dbReference>
<dbReference type="Gene3D" id="3.40.190.290">
    <property type="match status" value="1"/>
</dbReference>
<dbReference type="SUPFAM" id="SSF53850">
    <property type="entry name" value="Periplasmic binding protein-like II"/>
    <property type="match status" value="1"/>
</dbReference>
<keyword evidence="4" id="KW-0804">Transcription</keyword>
<evidence type="ECO:0000256" key="2">
    <source>
        <dbReference type="ARBA" id="ARBA00023015"/>
    </source>
</evidence>
<evidence type="ECO:0000256" key="1">
    <source>
        <dbReference type="ARBA" id="ARBA00009437"/>
    </source>
</evidence>
<dbReference type="PRINTS" id="PR00039">
    <property type="entry name" value="HTHLYSR"/>
</dbReference>
<evidence type="ECO:0000313" key="6">
    <source>
        <dbReference type="EMBL" id="PKU50758.1"/>
    </source>
</evidence>
<evidence type="ECO:0000259" key="5">
    <source>
        <dbReference type="PROSITE" id="PS50931"/>
    </source>
</evidence>
<dbReference type="PANTHER" id="PTHR30126:SF64">
    <property type="entry name" value="HTH-TYPE TRANSCRIPTIONAL REGULATOR CITR"/>
    <property type="match status" value="1"/>
</dbReference>
<dbReference type="Pfam" id="PF00126">
    <property type="entry name" value="HTH_1"/>
    <property type="match status" value="1"/>
</dbReference>
<comment type="caution">
    <text evidence="6">The sequence shown here is derived from an EMBL/GenBank/DDBJ whole genome shotgun (WGS) entry which is preliminary data.</text>
</comment>
<evidence type="ECO:0000256" key="3">
    <source>
        <dbReference type="ARBA" id="ARBA00023125"/>
    </source>
</evidence>
<accession>A0A2I0UXF1</accession>
<dbReference type="GO" id="GO:0000976">
    <property type="term" value="F:transcription cis-regulatory region binding"/>
    <property type="evidence" value="ECO:0007669"/>
    <property type="project" value="TreeGrafter"/>
</dbReference>
<comment type="similarity">
    <text evidence="1">Belongs to the LysR transcriptional regulatory family.</text>
</comment>
<reference evidence="6 7" key="1">
    <citation type="submission" date="2017-10" db="EMBL/GenBank/DDBJ databases">
        <title>Draft genome of Lysinibacillus fusiformis strain Juneja, a laboratory-derived pathogen of Drosophila melanogaster.</title>
        <authorList>
            <person name="Smith B.R."/>
            <person name="Unckless R.L."/>
        </authorList>
    </citation>
    <scope>NUCLEOTIDE SEQUENCE [LARGE SCALE GENOMIC DNA]</scope>
    <source>
        <strain evidence="6 7">Juneja</strain>
    </source>
</reference>
<dbReference type="AlphaFoldDB" id="A0A2I0UXF1"/>
<sequence length="305" mass="34565">MIGKLDLYRIFSVVAKNNSFSSAAKDLYMTQPAVSQAMMQLEKELGTRLFNRTPKGVTLTTEGSLLFEYTNSALGLLDAGEEKLLEFKNLTTGQLKLGVGDTISRFFLMPYLEAFHTMYPNIKLQMLNGTTSEICNFIKSGEVDIGFCNFPIEDSTLQLTVCTNIQDIFVCGEKYKTLASKSLSYEDLLKFPLIFLEKKSNSRKYVEDYLFARGIHIEPEFELGSHDLVLEFARSNLGIACVTKEFSKDYLQRGLLYELTLMESIPTRSIGMCYLKTVPLSRAATKFVEIIETKRLNTRRTIKKA</sequence>
<dbReference type="RefSeq" id="WP_058845141.1">
    <property type="nucleotide sequence ID" value="NZ_JAZBNI010000007.1"/>
</dbReference>
<gene>
    <name evidence="6" type="ORF">CRI88_16375</name>
</gene>
<dbReference type="SUPFAM" id="SSF46785">
    <property type="entry name" value="Winged helix' DNA-binding domain"/>
    <property type="match status" value="1"/>
</dbReference>
<evidence type="ECO:0000313" key="7">
    <source>
        <dbReference type="Proteomes" id="UP000234956"/>
    </source>
</evidence>
<evidence type="ECO:0000256" key="4">
    <source>
        <dbReference type="ARBA" id="ARBA00023163"/>
    </source>
</evidence>
<proteinExistence type="inferred from homology"/>
<dbReference type="Proteomes" id="UP000234956">
    <property type="component" value="Unassembled WGS sequence"/>
</dbReference>
<keyword evidence="3" id="KW-0238">DNA-binding</keyword>
<dbReference type="InterPro" id="IPR036388">
    <property type="entry name" value="WH-like_DNA-bd_sf"/>
</dbReference>
<dbReference type="CDD" id="cd05466">
    <property type="entry name" value="PBP2_LTTR_substrate"/>
    <property type="match status" value="1"/>
</dbReference>